<evidence type="ECO:0000313" key="11">
    <source>
        <dbReference type="Proteomes" id="UP001230253"/>
    </source>
</evidence>
<protein>
    <recommendedName>
        <fullName evidence="2">Photosynthetic reaction center cytochrome c subunit</fullName>
    </recommendedName>
</protein>
<keyword evidence="7" id="KW-0249">Electron transport</keyword>
<organism evidence="10 11">
    <name type="scientific">Rhodopseudomonas julia</name>
    <dbReference type="NCBI Taxonomy" id="200617"/>
    <lineage>
        <taxon>Bacteria</taxon>
        <taxon>Pseudomonadati</taxon>
        <taxon>Pseudomonadota</taxon>
        <taxon>Alphaproteobacteria</taxon>
        <taxon>Hyphomicrobiales</taxon>
        <taxon>Nitrobacteraceae</taxon>
        <taxon>Rhodopseudomonas</taxon>
    </lineage>
</organism>
<evidence type="ECO:0000256" key="1">
    <source>
        <dbReference type="ARBA" id="ARBA00003196"/>
    </source>
</evidence>
<keyword evidence="5" id="KW-0349">Heme</keyword>
<evidence type="ECO:0000256" key="7">
    <source>
        <dbReference type="ARBA" id="ARBA00022982"/>
    </source>
</evidence>
<keyword evidence="4" id="KW-0602">Photosynthesis</keyword>
<keyword evidence="8" id="KW-0408">Iron</keyword>
<proteinExistence type="predicted"/>
<feature type="region of interest" description="Disordered" evidence="9">
    <location>
        <begin position="347"/>
        <end position="447"/>
    </location>
</feature>
<evidence type="ECO:0000256" key="8">
    <source>
        <dbReference type="ARBA" id="ARBA00023004"/>
    </source>
</evidence>
<dbReference type="Proteomes" id="UP001230253">
    <property type="component" value="Unassembled WGS sequence"/>
</dbReference>
<keyword evidence="3" id="KW-0813">Transport</keyword>
<dbReference type="NCBIfam" id="NF040706">
    <property type="entry name" value="photo_cyt_PufC"/>
    <property type="match status" value="1"/>
</dbReference>
<name>A0ABU0CA44_9BRAD</name>
<dbReference type="EMBL" id="JAUSUK010000002">
    <property type="protein sequence ID" value="MDQ0327402.1"/>
    <property type="molecule type" value="Genomic_DNA"/>
</dbReference>
<dbReference type="InterPro" id="IPR023119">
    <property type="entry name" value="Multihaem_cyt_PRC_cyt_su-like"/>
</dbReference>
<comment type="function">
    <text evidence="1">The reaction center of purple bacteria contains a tightly bound cytochrome molecule which re-reduces the photo oxidized primary electron donor.</text>
</comment>
<reference evidence="10 11" key="1">
    <citation type="submission" date="2023-07" db="EMBL/GenBank/DDBJ databases">
        <title>Genomic Encyclopedia of Type Strains, Phase IV (KMG-IV): sequencing the most valuable type-strain genomes for metagenomic binning, comparative biology and taxonomic classification.</title>
        <authorList>
            <person name="Goeker M."/>
        </authorList>
    </citation>
    <scope>NUCLEOTIDE SEQUENCE [LARGE SCALE GENOMIC DNA]</scope>
    <source>
        <strain evidence="10 11">DSM 11549</strain>
    </source>
</reference>
<dbReference type="InterPro" id="IPR036280">
    <property type="entry name" value="Multihaem_cyt_sf"/>
</dbReference>
<dbReference type="Pfam" id="PF02276">
    <property type="entry name" value="CytoC_RC"/>
    <property type="match status" value="1"/>
</dbReference>
<dbReference type="RefSeq" id="WP_307155444.1">
    <property type="nucleotide sequence ID" value="NZ_JAUSUK010000002.1"/>
</dbReference>
<evidence type="ECO:0000256" key="6">
    <source>
        <dbReference type="ARBA" id="ARBA00022723"/>
    </source>
</evidence>
<dbReference type="InterPro" id="IPR003158">
    <property type="entry name" value="Photosyn_RC_cyt_c-su"/>
</dbReference>
<gene>
    <name evidence="10" type="ORF">J2R99_003271</name>
</gene>
<sequence>MTFAMKMAVAFCVLVGGLLLFTLNLPQPDHIWPLAQGTQLGYRGTGMQQIKSVEDLRKAADQIPDPFPAVSAEGPRASEVYQNVHVLGDLSEEQFLRVMTVITEWVSPEQGCAYCHDENDLAAERPYTKIVSRRMLEMTRHINSDWTNHVAQTGVTCYTCHRGNPVPTEIWFKDEAPTKAVYAGYSPNGQNHANEVAGLTSMASNPSDVFLTGPSNPRIVPTTALPAKGSGLGASIKDTEDTYALMIHLSDALGVNCTYCHDSRSFMSWNESSPPRLTAFHGLDLVRDLNANYLVPLQPEYPAMRLGPTGDAPKANCATCHQGEPKPLGGAPMVQDYPELISAQVAPDQAPAEQPQAPAEQPEAQQPAQPQAPAQQPKAQQPAQPKAPAQQPQAQKPAQPQAPAQQAPTGELTAQQKLMQQQMQLMQQQMEQMQQMRQQMEQMQQNQ</sequence>
<evidence type="ECO:0000256" key="3">
    <source>
        <dbReference type="ARBA" id="ARBA00022448"/>
    </source>
</evidence>
<accession>A0ABU0CA44</accession>
<keyword evidence="11" id="KW-1185">Reference proteome</keyword>
<feature type="compositionally biased region" description="Low complexity" evidence="9">
    <location>
        <begin position="347"/>
        <end position="408"/>
    </location>
</feature>
<dbReference type="SUPFAM" id="SSF48695">
    <property type="entry name" value="Multiheme cytochromes"/>
    <property type="match status" value="1"/>
</dbReference>
<dbReference type="Gene3D" id="1.10.468.10">
    <property type="entry name" value="Photosynthetic Reaction Center, subunit C, domain 2"/>
    <property type="match status" value="2"/>
</dbReference>
<evidence type="ECO:0000313" key="10">
    <source>
        <dbReference type="EMBL" id="MDQ0327402.1"/>
    </source>
</evidence>
<evidence type="ECO:0000256" key="2">
    <source>
        <dbReference type="ARBA" id="ARBA00015978"/>
    </source>
</evidence>
<feature type="compositionally biased region" description="Low complexity" evidence="9">
    <location>
        <begin position="415"/>
        <end position="447"/>
    </location>
</feature>
<evidence type="ECO:0000256" key="9">
    <source>
        <dbReference type="SAM" id="MobiDB-lite"/>
    </source>
</evidence>
<evidence type="ECO:0000256" key="4">
    <source>
        <dbReference type="ARBA" id="ARBA00022531"/>
    </source>
</evidence>
<comment type="caution">
    <text evidence="10">The sequence shown here is derived from an EMBL/GenBank/DDBJ whole genome shotgun (WGS) entry which is preliminary data.</text>
</comment>
<dbReference type="CDD" id="cd09224">
    <property type="entry name" value="CytoC_RC"/>
    <property type="match status" value="1"/>
</dbReference>
<evidence type="ECO:0000256" key="5">
    <source>
        <dbReference type="ARBA" id="ARBA00022617"/>
    </source>
</evidence>
<keyword evidence="6" id="KW-0479">Metal-binding</keyword>